<dbReference type="Proteomes" id="UP000002366">
    <property type="component" value="Chromosome"/>
</dbReference>
<dbReference type="eggNOG" id="COG3956">
    <property type="taxonomic scope" value="Bacteria"/>
</dbReference>
<accession>D5EEA1</accession>
<dbReference type="SUPFAM" id="SSF101386">
    <property type="entry name" value="all-alpha NTP pyrophosphatases"/>
    <property type="match status" value="2"/>
</dbReference>
<dbReference type="GO" id="GO:0006203">
    <property type="term" value="P:dGTP catabolic process"/>
    <property type="evidence" value="ECO:0007669"/>
    <property type="project" value="TreeGrafter"/>
</dbReference>
<dbReference type="GO" id="GO:0046076">
    <property type="term" value="P:dTTP catabolic process"/>
    <property type="evidence" value="ECO:0007669"/>
    <property type="project" value="TreeGrafter"/>
</dbReference>
<dbReference type="GO" id="GO:0046061">
    <property type="term" value="P:dATP catabolic process"/>
    <property type="evidence" value="ECO:0007669"/>
    <property type="project" value="TreeGrafter"/>
</dbReference>
<dbReference type="CDD" id="cd11529">
    <property type="entry name" value="NTP-PPase_MazG_Cterm"/>
    <property type="match status" value="1"/>
</dbReference>
<protein>
    <submittedName>
        <fullName evidence="2">MazG family protein</fullName>
    </submittedName>
</protein>
<dbReference type="GO" id="GO:0046081">
    <property type="term" value="P:dUTP catabolic process"/>
    <property type="evidence" value="ECO:0007669"/>
    <property type="project" value="TreeGrafter"/>
</dbReference>
<dbReference type="InterPro" id="IPR004518">
    <property type="entry name" value="MazG-like_dom"/>
</dbReference>
<dbReference type="HOGENOM" id="CLU_038356_0_1_0"/>
<dbReference type="NCBIfam" id="TIGR00444">
    <property type="entry name" value="mazG"/>
    <property type="match status" value="1"/>
</dbReference>
<dbReference type="FunFam" id="1.10.287.1080:FF:000001">
    <property type="entry name" value="Nucleoside triphosphate pyrophosphohydrolase"/>
    <property type="match status" value="1"/>
</dbReference>
<evidence type="ECO:0000259" key="1">
    <source>
        <dbReference type="Pfam" id="PF03819"/>
    </source>
</evidence>
<dbReference type="InterPro" id="IPR048011">
    <property type="entry name" value="NTP-PPase_MazG-like_C"/>
</dbReference>
<dbReference type="KEGG" id="aco:Amico_0750"/>
<dbReference type="GO" id="GO:0046047">
    <property type="term" value="P:TTP catabolic process"/>
    <property type="evidence" value="ECO:0007669"/>
    <property type="project" value="TreeGrafter"/>
</dbReference>
<gene>
    <name evidence="2" type="ordered locus">Amico_0750</name>
</gene>
<dbReference type="FunFam" id="1.10.287.1080:FF:000003">
    <property type="entry name" value="Nucleoside triphosphate pyrophosphohydrolase"/>
    <property type="match status" value="1"/>
</dbReference>
<evidence type="ECO:0000313" key="3">
    <source>
        <dbReference type="Proteomes" id="UP000002366"/>
    </source>
</evidence>
<feature type="domain" description="NTP pyrophosphohydrolase MazG-like" evidence="1">
    <location>
        <begin position="176"/>
        <end position="234"/>
    </location>
</feature>
<dbReference type="AlphaFoldDB" id="D5EEA1"/>
<dbReference type="GO" id="GO:0046052">
    <property type="term" value="P:UTP catabolic process"/>
    <property type="evidence" value="ECO:0007669"/>
    <property type="project" value="TreeGrafter"/>
</dbReference>
<dbReference type="GO" id="GO:0006950">
    <property type="term" value="P:response to stress"/>
    <property type="evidence" value="ECO:0007669"/>
    <property type="project" value="UniProtKB-ARBA"/>
</dbReference>
<sequence>MDITENFLLGQLVEIMSRLRSPEGCPWDREQTFESLRSHIIEEAYELVEAITQQDKDEIREEAGDVLLQIVFVAQLAQEKGFFDIKDVISEICDKLIRRHPHVFGDVNVRGSADVLVNWEKIKVREKSTQKRDDTSILAGIPESLPPLLKAYRIQSKVSHVGFDWEKGDIAPLLGKVSEELREVEVATLREQQQEMEEEIGDLFFAVVNLSRHLGVNPDVALQRANRKFEYRFRQVEIMIHKEGKEWSDYGLQELEVLWDKAKNFTVSTKRPKKACDSSLQ</sequence>
<dbReference type="CDD" id="cd11528">
    <property type="entry name" value="NTP-PPase_MazG_Nterm"/>
    <property type="match status" value="1"/>
</dbReference>
<proteinExistence type="predicted"/>
<reference evidence="2 3" key="1">
    <citation type="journal article" date="2010" name="Stand. Genomic Sci.">
        <title>Complete genome sequence of Aminobacterium colombiense type strain (ALA-1).</title>
        <authorList>
            <person name="Chertkov O."/>
            <person name="Sikorski J."/>
            <person name="Brambilla E."/>
            <person name="Lapidus A."/>
            <person name="Copeland A."/>
            <person name="Glavina Del Rio T."/>
            <person name="Nolan M."/>
            <person name="Lucas S."/>
            <person name="Tice H."/>
            <person name="Cheng J.F."/>
            <person name="Han C."/>
            <person name="Detter J.C."/>
            <person name="Bruce D."/>
            <person name="Tapia R."/>
            <person name="Goodwin L."/>
            <person name="Pitluck S."/>
            <person name="Liolios K."/>
            <person name="Ivanova N."/>
            <person name="Mavromatis K."/>
            <person name="Ovchinnikova G."/>
            <person name="Pati A."/>
            <person name="Chen A."/>
            <person name="Palaniappan K."/>
            <person name="Land M."/>
            <person name="Hauser L."/>
            <person name="Chang Y.J."/>
            <person name="Jeffries C.D."/>
            <person name="Spring S."/>
            <person name="Rohde M."/>
            <person name="Goker M."/>
            <person name="Bristow J."/>
            <person name="Eisen J.A."/>
            <person name="Markowitz V."/>
            <person name="Hugenholtz P."/>
            <person name="Kyrpides N.C."/>
            <person name="Klenk H.P."/>
        </authorList>
    </citation>
    <scope>NUCLEOTIDE SEQUENCE [LARGE SCALE GENOMIC DNA]</scope>
    <source>
        <strain evidence="3">DSM 12261 / ALA-1</strain>
    </source>
</reference>
<dbReference type="STRING" id="572547.Amico_0750"/>
<dbReference type="Pfam" id="PF03819">
    <property type="entry name" value="MazG"/>
    <property type="match status" value="2"/>
</dbReference>
<evidence type="ECO:0000313" key="2">
    <source>
        <dbReference type="EMBL" id="ADE56883.1"/>
    </source>
</evidence>
<dbReference type="InterPro" id="IPR011551">
    <property type="entry name" value="NTP_PyrPHydrolase_MazG"/>
</dbReference>
<dbReference type="NCBIfam" id="NF007113">
    <property type="entry name" value="PRK09562.1"/>
    <property type="match status" value="1"/>
</dbReference>
<organism evidence="2 3">
    <name type="scientific">Aminobacterium colombiense (strain DSM 12261 / ALA-1)</name>
    <dbReference type="NCBI Taxonomy" id="572547"/>
    <lineage>
        <taxon>Bacteria</taxon>
        <taxon>Thermotogati</taxon>
        <taxon>Synergistota</taxon>
        <taxon>Synergistia</taxon>
        <taxon>Synergistales</taxon>
        <taxon>Aminobacteriaceae</taxon>
        <taxon>Aminobacterium</taxon>
    </lineage>
</organism>
<dbReference type="Gene3D" id="1.10.287.1080">
    <property type="entry name" value="MazG-like"/>
    <property type="match status" value="2"/>
</dbReference>
<feature type="domain" description="NTP pyrophosphohydrolase MazG-like" evidence="1">
    <location>
        <begin position="31"/>
        <end position="104"/>
    </location>
</feature>
<dbReference type="RefSeq" id="WP_013048149.1">
    <property type="nucleotide sequence ID" value="NC_014011.1"/>
</dbReference>
<dbReference type="GO" id="GO:0047429">
    <property type="term" value="F:nucleoside triphosphate diphosphatase activity"/>
    <property type="evidence" value="ECO:0007669"/>
    <property type="project" value="InterPro"/>
</dbReference>
<dbReference type="InterPro" id="IPR048015">
    <property type="entry name" value="NTP-PPase_MazG-like_N"/>
</dbReference>
<dbReference type="PANTHER" id="PTHR30522:SF0">
    <property type="entry name" value="NUCLEOSIDE TRIPHOSPHATE PYROPHOSPHOHYDROLASE"/>
    <property type="match status" value="1"/>
</dbReference>
<name>D5EEA1_AMICL</name>
<dbReference type="PANTHER" id="PTHR30522">
    <property type="entry name" value="NUCLEOSIDE TRIPHOSPHATE PYROPHOSPHOHYDROLASE"/>
    <property type="match status" value="1"/>
</dbReference>
<dbReference type="EMBL" id="CP001997">
    <property type="protein sequence ID" value="ADE56883.1"/>
    <property type="molecule type" value="Genomic_DNA"/>
</dbReference>
<keyword evidence="3" id="KW-1185">Reference proteome</keyword>
<dbReference type="OrthoDB" id="9808939at2"/>